<accession>A0A183BCV9</accession>
<dbReference type="InterPro" id="IPR008922">
    <property type="entry name" value="Di-copper_centre_dom_sf"/>
</dbReference>
<keyword evidence="10" id="KW-0325">Glycoprotein</keyword>
<sequence>LFLIEPTGRFVVAAANDNDDDADDGNLCINIHYPFHFTTQVHSYLNGSWFDVSTSPNDPVFILHHAFVDKLFELWLRKYRPGLEQVCYFSMNPFFSSENFK</sequence>
<dbReference type="GO" id="GO:0004503">
    <property type="term" value="F:tyrosinase activity"/>
    <property type="evidence" value="ECO:0007669"/>
    <property type="project" value="UniProtKB-EC"/>
</dbReference>
<proteinExistence type="predicted"/>
<keyword evidence="8" id="KW-0503">Monooxygenase</keyword>
<evidence type="ECO:0000256" key="8">
    <source>
        <dbReference type="ARBA" id="ARBA00023033"/>
    </source>
</evidence>
<dbReference type="WBParaSite" id="ECPE_0001708801-mRNA-1">
    <property type="protein sequence ID" value="ECPE_0001708801-mRNA-1"/>
    <property type="gene ID" value="ECPE_0001708801"/>
</dbReference>
<keyword evidence="4" id="KW-0479">Metal-binding</keyword>
<evidence type="ECO:0000256" key="7">
    <source>
        <dbReference type="ARBA" id="ARBA00023008"/>
    </source>
</evidence>
<evidence type="ECO:0000256" key="13">
    <source>
        <dbReference type="ARBA" id="ARBA00046288"/>
    </source>
</evidence>
<evidence type="ECO:0000256" key="3">
    <source>
        <dbReference type="ARBA" id="ARBA00022692"/>
    </source>
</evidence>
<comment type="cofactor">
    <cofactor evidence="1">
        <name>Cu(2+)</name>
        <dbReference type="ChEBI" id="CHEBI:29036"/>
    </cofactor>
</comment>
<dbReference type="SUPFAM" id="SSF48056">
    <property type="entry name" value="Di-copper centre-containing domain"/>
    <property type="match status" value="1"/>
</dbReference>
<evidence type="ECO:0000256" key="1">
    <source>
        <dbReference type="ARBA" id="ARBA00001973"/>
    </source>
</evidence>
<dbReference type="GO" id="GO:0012505">
    <property type="term" value="C:endomembrane system"/>
    <property type="evidence" value="ECO:0007669"/>
    <property type="project" value="UniProtKB-SubCell"/>
</dbReference>
<evidence type="ECO:0000256" key="9">
    <source>
        <dbReference type="ARBA" id="ARBA00023136"/>
    </source>
</evidence>
<dbReference type="PANTHER" id="PTHR11474:SF124">
    <property type="entry name" value="TYROSINASE"/>
    <property type="match status" value="1"/>
</dbReference>
<dbReference type="PROSITE" id="PS00498">
    <property type="entry name" value="TYROSINASE_2"/>
    <property type="match status" value="1"/>
</dbReference>
<dbReference type="Pfam" id="PF00264">
    <property type="entry name" value="Tyrosinase"/>
    <property type="match status" value="1"/>
</dbReference>
<dbReference type="PANTHER" id="PTHR11474">
    <property type="entry name" value="TYROSINASE FAMILY MEMBER"/>
    <property type="match status" value="1"/>
</dbReference>
<organism evidence="15">
    <name type="scientific">Echinostoma caproni</name>
    <dbReference type="NCBI Taxonomy" id="27848"/>
    <lineage>
        <taxon>Eukaryota</taxon>
        <taxon>Metazoa</taxon>
        <taxon>Spiralia</taxon>
        <taxon>Lophotrochozoa</taxon>
        <taxon>Platyhelminthes</taxon>
        <taxon>Trematoda</taxon>
        <taxon>Digenea</taxon>
        <taxon>Plagiorchiida</taxon>
        <taxon>Echinostomata</taxon>
        <taxon>Echinostomatoidea</taxon>
        <taxon>Echinostomatidae</taxon>
        <taxon>Echinostoma</taxon>
    </lineage>
</organism>
<keyword evidence="7" id="KW-0186">Copper</keyword>
<evidence type="ECO:0000256" key="6">
    <source>
        <dbReference type="ARBA" id="ARBA00023002"/>
    </source>
</evidence>
<keyword evidence="9" id="KW-0472">Membrane</keyword>
<evidence type="ECO:0000256" key="2">
    <source>
        <dbReference type="ARBA" id="ARBA00011906"/>
    </source>
</evidence>
<dbReference type="InterPro" id="IPR002227">
    <property type="entry name" value="Tyrosinase_Cu-bd"/>
</dbReference>
<dbReference type="AlphaFoldDB" id="A0A183BCV9"/>
<reference evidence="15" key="1">
    <citation type="submission" date="2016-06" db="UniProtKB">
        <authorList>
            <consortium name="WormBaseParasite"/>
        </authorList>
    </citation>
    <scope>IDENTIFICATION</scope>
</reference>
<evidence type="ECO:0000256" key="5">
    <source>
        <dbReference type="ARBA" id="ARBA00022729"/>
    </source>
</evidence>
<evidence type="ECO:0000256" key="12">
    <source>
        <dbReference type="ARBA" id="ARBA00042251"/>
    </source>
</evidence>
<dbReference type="EC" id="1.14.18.1" evidence="2"/>
<dbReference type="GO" id="GO:0042438">
    <property type="term" value="P:melanin biosynthetic process"/>
    <property type="evidence" value="ECO:0007669"/>
    <property type="project" value="TreeGrafter"/>
</dbReference>
<evidence type="ECO:0000313" key="15">
    <source>
        <dbReference type="WBParaSite" id="ECPE_0001708801-mRNA-1"/>
    </source>
</evidence>
<dbReference type="Gene3D" id="1.10.1280.10">
    <property type="entry name" value="Di-copper center containing domain from catechol oxidase"/>
    <property type="match status" value="1"/>
</dbReference>
<keyword evidence="6" id="KW-0560">Oxidoreductase</keyword>
<protein>
    <recommendedName>
        <fullName evidence="11">Tyrosinase</fullName>
        <ecNumber evidence="2">1.14.18.1</ecNumber>
    </recommendedName>
    <alternativeName>
        <fullName evidence="12">Monophenol monooxygenase</fullName>
    </alternativeName>
</protein>
<dbReference type="InterPro" id="IPR050316">
    <property type="entry name" value="Tyrosinase/Hemocyanin"/>
</dbReference>
<evidence type="ECO:0000256" key="10">
    <source>
        <dbReference type="ARBA" id="ARBA00023180"/>
    </source>
</evidence>
<dbReference type="GO" id="GO:0043473">
    <property type="term" value="P:pigmentation"/>
    <property type="evidence" value="ECO:0007669"/>
    <property type="project" value="TreeGrafter"/>
</dbReference>
<keyword evidence="3" id="KW-0812">Transmembrane</keyword>
<evidence type="ECO:0000256" key="11">
    <source>
        <dbReference type="ARBA" id="ARBA00039304"/>
    </source>
</evidence>
<comment type="subcellular location">
    <subcellularLocation>
        <location evidence="13">Endomembrane system</location>
        <topology evidence="13">Single-pass type I membrane protein</topology>
    </subcellularLocation>
</comment>
<evidence type="ECO:0000259" key="14">
    <source>
        <dbReference type="PROSITE" id="PS00498"/>
    </source>
</evidence>
<evidence type="ECO:0000256" key="4">
    <source>
        <dbReference type="ARBA" id="ARBA00022723"/>
    </source>
</evidence>
<name>A0A183BCV9_9TREM</name>
<dbReference type="GO" id="GO:0046872">
    <property type="term" value="F:metal ion binding"/>
    <property type="evidence" value="ECO:0007669"/>
    <property type="project" value="UniProtKB-KW"/>
</dbReference>
<feature type="domain" description="Tyrosinase copper-binding" evidence="14">
    <location>
        <begin position="58"/>
        <end position="69"/>
    </location>
</feature>
<keyword evidence="5" id="KW-0732">Signal</keyword>